<name>B3RTK3_TRIAD</name>
<feature type="transmembrane region" description="Helical" evidence="1">
    <location>
        <begin position="396"/>
        <end position="417"/>
    </location>
</feature>
<proteinExistence type="predicted"/>
<keyword evidence="1" id="KW-1133">Transmembrane helix</keyword>
<evidence type="ECO:0000256" key="2">
    <source>
        <dbReference type="SAM" id="SignalP"/>
    </source>
</evidence>
<dbReference type="PhylomeDB" id="B3RTK3"/>
<dbReference type="GO" id="GO:0019236">
    <property type="term" value="P:response to pheromone"/>
    <property type="evidence" value="ECO:0007669"/>
    <property type="project" value="InterPro"/>
</dbReference>
<dbReference type="KEGG" id="tad:TRIADDRAFT_55955"/>
<feature type="signal peptide" evidence="2">
    <location>
        <begin position="1"/>
        <end position="25"/>
    </location>
</feature>
<dbReference type="EMBL" id="DS985244">
    <property type="protein sequence ID" value="EDV25647.1"/>
    <property type="molecule type" value="Genomic_DNA"/>
</dbReference>
<dbReference type="OrthoDB" id="45670at2759"/>
<evidence type="ECO:0000313" key="5">
    <source>
        <dbReference type="Proteomes" id="UP000009022"/>
    </source>
</evidence>
<feature type="transmembrane region" description="Helical" evidence="1">
    <location>
        <begin position="370"/>
        <end position="390"/>
    </location>
</feature>
<evidence type="ECO:0000259" key="3">
    <source>
        <dbReference type="Pfam" id="PF10192"/>
    </source>
</evidence>
<dbReference type="PANTHER" id="PTHR23252">
    <property type="entry name" value="INTIMAL THICKNESS RECEPTOR-RELATED"/>
    <property type="match status" value="1"/>
</dbReference>
<dbReference type="InParanoid" id="B3RTK3"/>
<dbReference type="Proteomes" id="UP000009022">
    <property type="component" value="Unassembled WGS sequence"/>
</dbReference>
<feature type="transmembrane region" description="Helical" evidence="1">
    <location>
        <begin position="195"/>
        <end position="213"/>
    </location>
</feature>
<protein>
    <recommendedName>
        <fullName evidence="3">GPR180/TMEM145 transmembrane domain-containing protein</fullName>
    </recommendedName>
</protein>
<keyword evidence="1" id="KW-0472">Membrane</keyword>
<dbReference type="AlphaFoldDB" id="B3RTK3"/>
<dbReference type="OMA" id="DHSCTEK"/>
<keyword evidence="1" id="KW-0812">Transmembrane</keyword>
<keyword evidence="2" id="KW-0732">Signal</keyword>
<dbReference type="InterPro" id="IPR019336">
    <property type="entry name" value="GPR180/TMEM145_TM"/>
</dbReference>
<feature type="transmembrane region" description="Helical" evidence="1">
    <location>
        <begin position="256"/>
        <end position="283"/>
    </location>
</feature>
<reference evidence="4 5" key="1">
    <citation type="journal article" date="2008" name="Nature">
        <title>The Trichoplax genome and the nature of placozoans.</title>
        <authorList>
            <person name="Srivastava M."/>
            <person name="Begovic E."/>
            <person name="Chapman J."/>
            <person name="Putnam N.H."/>
            <person name="Hellsten U."/>
            <person name="Kawashima T."/>
            <person name="Kuo A."/>
            <person name="Mitros T."/>
            <person name="Salamov A."/>
            <person name="Carpenter M.L."/>
            <person name="Signorovitch A.Y."/>
            <person name="Moreno M.A."/>
            <person name="Kamm K."/>
            <person name="Grimwood J."/>
            <person name="Schmutz J."/>
            <person name="Shapiro H."/>
            <person name="Grigoriev I.V."/>
            <person name="Buss L.W."/>
            <person name="Schierwater B."/>
            <person name="Dellaporta S.L."/>
            <person name="Rokhsar D.S."/>
        </authorList>
    </citation>
    <scope>NUCLEOTIDE SEQUENCE [LARGE SCALE GENOMIC DNA]</scope>
    <source>
        <strain evidence="4 5">Grell-BS-1999</strain>
    </source>
</reference>
<keyword evidence="5" id="KW-1185">Reference proteome</keyword>
<feature type="chain" id="PRO_5002798342" description="GPR180/TMEM145 transmembrane domain-containing protein" evidence="2">
    <location>
        <begin position="26"/>
        <end position="446"/>
    </location>
</feature>
<dbReference type="RefSeq" id="XP_002111680.1">
    <property type="nucleotide sequence ID" value="XM_002111644.1"/>
</dbReference>
<dbReference type="FunCoup" id="B3RTK3">
    <property type="interactions" value="984"/>
</dbReference>
<accession>B3RTK3</accession>
<dbReference type="InterPro" id="IPR047831">
    <property type="entry name" value="GPR180/TMEM145"/>
</dbReference>
<dbReference type="GO" id="GO:0007186">
    <property type="term" value="P:G protein-coupled receptor signaling pathway"/>
    <property type="evidence" value="ECO:0007669"/>
    <property type="project" value="InterPro"/>
</dbReference>
<dbReference type="HOGENOM" id="CLU_040652_0_0_1"/>
<dbReference type="STRING" id="10228.B3RTK3"/>
<sequence>MQHEIRFCIPTLIIFVVALVHISNSKVIHGVIPVDDSKFPYPKDLTFFCGKLGSMMTIQLNFTRKVVCSQCKIYLLTIDNWKKLQAGIHYNDKSEQEKSCQNILRTAHLYVDIIENSLSQSVITSATLNDEQYSCWYLVYANRATCNSMSTPAESITHQINYVLTLQNEAIDNNTITHFSAEEEGILLFYQRFTFVHFFVMCLMANSVVQVISKAGPMHQAMVQLAFAEVFLFLSLILATFHLLQYSSNGMGMPIMLFLSNCFALASRFYMFRMLCGTSFALLRGNTFLKPSRENWALTIAISSVFAEEIVIWYKLFYDELHRSLICYFSLGTQPLILFRLVAFGIICYKLSEMISEARGALKREFYVRFSMCCILWLLAPVVFSCLASFFCRQYFGIALLADGTLLLQFCASFLMYRLIMSRSLYWEVSALSASILPTRIGSIHR</sequence>
<feature type="domain" description="GPR180/TMEM145 transmembrane" evidence="3">
    <location>
        <begin position="194"/>
        <end position="416"/>
    </location>
</feature>
<feature type="transmembrane region" description="Helical" evidence="1">
    <location>
        <begin position="328"/>
        <end position="349"/>
    </location>
</feature>
<evidence type="ECO:0000256" key="1">
    <source>
        <dbReference type="SAM" id="Phobius"/>
    </source>
</evidence>
<feature type="transmembrane region" description="Helical" evidence="1">
    <location>
        <begin position="295"/>
        <end position="316"/>
    </location>
</feature>
<dbReference type="PANTHER" id="PTHR23252:SF29">
    <property type="entry name" value="INTEGRAL MEMBRANE PROTEIN GPR180"/>
    <property type="match status" value="1"/>
</dbReference>
<gene>
    <name evidence="4" type="ORF">TRIADDRAFT_55955</name>
</gene>
<dbReference type="CTD" id="6753391"/>
<dbReference type="Pfam" id="PF10192">
    <property type="entry name" value="GPR180-TMEM145_TM"/>
    <property type="match status" value="1"/>
</dbReference>
<evidence type="ECO:0000313" key="4">
    <source>
        <dbReference type="EMBL" id="EDV25647.1"/>
    </source>
</evidence>
<dbReference type="eggNOG" id="KOG4290">
    <property type="taxonomic scope" value="Eukaryota"/>
</dbReference>
<dbReference type="GeneID" id="6753391"/>
<organism evidence="4 5">
    <name type="scientific">Trichoplax adhaerens</name>
    <name type="common">Trichoplax reptans</name>
    <dbReference type="NCBI Taxonomy" id="10228"/>
    <lineage>
        <taxon>Eukaryota</taxon>
        <taxon>Metazoa</taxon>
        <taxon>Placozoa</taxon>
        <taxon>Uniplacotomia</taxon>
        <taxon>Trichoplacea</taxon>
        <taxon>Trichoplacidae</taxon>
        <taxon>Trichoplax</taxon>
    </lineage>
</organism>
<feature type="transmembrane region" description="Helical" evidence="1">
    <location>
        <begin position="225"/>
        <end position="244"/>
    </location>
</feature>